<dbReference type="InterPro" id="IPR036429">
    <property type="entry name" value="SpoA-like_sf"/>
</dbReference>
<gene>
    <name evidence="1" type="ORF">MNB_SV-10-52</name>
</gene>
<name>A0A1W1C2E7_9ZZZZ</name>
<dbReference type="EMBL" id="FPHL01000021">
    <property type="protein sequence ID" value="SFV60018.1"/>
    <property type="molecule type" value="Genomic_DNA"/>
</dbReference>
<proteinExistence type="predicted"/>
<dbReference type="Gene3D" id="2.30.330.10">
    <property type="entry name" value="SpoA-like"/>
    <property type="match status" value="1"/>
</dbReference>
<sequence length="157" mass="17682">MAENQALRLEKLMQKHQCYPEYELCLPSVSVKKAALRKLRKGDILLLGMNRMDMLLVSKEHGSAKAVLSSCDEGMTIRVTEACRDTAEEFDSKKYKNIKISLGIVQSRVLEAGHKIETAQIDMDNILLYVEEKKIASAALVMVDDEIAVQIKEVNKQ</sequence>
<protein>
    <submittedName>
        <fullName evidence="1">Uncharacterized protein</fullName>
    </submittedName>
</protein>
<dbReference type="AlphaFoldDB" id="A0A1W1C2E7"/>
<organism evidence="1">
    <name type="scientific">hydrothermal vent metagenome</name>
    <dbReference type="NCBI Taxonomy" id="652676"/>
    <lineage>
        <taxon>unclassified sequences</taxon>
        <taxon>metagenomes</taxon>
        <taxon>ecological metagenomes</taxon>
    </lineage>
</organism>
<accession>A0A1W1C2E7</accession>
<reference evidence="1" key="1">
    <citation type="submission" date="2016-10" db="EMBL/GenBank/DDBJ databases">
        <authorList>
            <person name="de Groot N.N."/>
        </authorList>
    </citation>
    <scope>NUCLEOTIDE SEQUENCE</scope>
</reference>
<evidence type="ECO:0000313" key="1">
    <source>
        <dbReference type="EMBL" id="SFV60018.1"/>
    </source>
</evidence>